<dbReference type="EMBL" id="KV418744">
    <property type="protein sequence ID" value="KZP02288.1"/>
    <property type="molecule type" value="Genomic_DNA"/>
</dbReference>
<dbReference type="AlphaFoldDB" id="A0A167SVJ2"/>
<proteinExistence type="predicted"/>
<evidence type="ECO:0000313" key="2">
    <source>
        <dbReference type="Proteomes" id="UP000076532"/>
    </source>
</evidence>
<accession>A0A167SVJ2</accession>
<evidence type="ECO:0000313" key="1">
    <source>
        <dbReference type="EMBL" id="KZP02288.1"/>
    </source>
</evidence>
<reference evidence="1 2" key="1">
    <citation type="journal article" date="2016" name="Mol. Biol. Evol.">
        <title>Comparative Genomics of Early-Diverging Mushroom-Forming Fungi Provides Insights into the Origins of Lignocellulose Decay Capabilities.</title>
        <authorList>
            <person name="Nagy L.G."/>
            <person name="Riley R."/>
            <person name="Tritt A."/>
            <person name="Adam C."/>
            <person name="Daum C."/>
            <person name="Floudas D."/>
            <person name="Sun H."/>
            <person name="Yadav J.S."/>
            <person name="Pangilinan J."/>
            <person name="Larsson K.H."/>
            <person name="Matsuura K."/>
            <person name="Barry K."/>
            <person name="Labutti K."/>
            <person name="Kuo R."/>
            <person name="Ohm R.A."/>
            <person name="Bhattacharya S.S."/>
            <person name="Shirouzu T."/>
            <person name="Yoshinaga Y."/>
            <person name="Martin F.M."/>
            <person name="Grigoriev I.V."/>
            <person name="Hibbett D.S."/>
        </authorList>
    </citation>
    <scope>NUCLEOTIDE SEQUENCE [LARGE SCALE GENOMIC DNA]</scope>
    <source>
        <strain evidence="1 2">CBS 109695</strain>
    </source>
</reference>
<keyword evidence="2" id="KW-1185">Reference proteome</keyword>
<sequence length="223" mass="24379">MGYAPKFRVAPEVVGKLSYYLSFSTISYSAPNDRVSDDGANRGPKVRPTTKTCTMKQKGKVCGSKLRPNEVGTFVRCLACRLLCQAAKKKAKRNKAAGRSMKKRVAAKESSITAHAEMQNTQRLRHYSSDVETAHSLDGDFESVINNTEYQSSDGDVKSFHDVLVSDLVCNEPGSFVSLEPPIRGVTIVKGRNTTTVIVDGAVEGDFSTGDIFRIEGIVTRHI</sequence>
<gene>
    <name evidence="1" type="ORF">FIBSPDRAFT_905994</name>
</gene>
<protein>
    <submittedName>
        <fullName evidence="1">Uncharacterized protein</fullName>
    </submittedName>
</protein>
<organism evidence="1 2">
    <name type="scientific">Athelia psychrophila</name>
    <dbReference type="NCBI Taxonomy" id="1759441"/>
    <lineage>
        <taxon>Eukaryota</taxon>
        <taxon>Fungi</taxon>
        <taxon>Dikarya</taxon>
        <taxon>Basidiomycota</taxon>
        <taxon>Agaricomycotina</taxon>
        <taxon>Agaricomycetes</taxon>
        <taxon>Agaricomycetidae</taxon>
        <taxon>Atheliales</taxon>
        <taxon>Atheliaceae</taxon>
        <taxon>Athelia</taxon>
    </lineage>
</organism>
<dbReference type="Proteomes" id="UP000076532">
    <property type="component" value="Unassembled WGS sequence"/>
</dbReference>
<name>A0A167SVJ2_9AGAM</name>